<keyword evidence="4" id="KW-1185">Reference proteome</keyword>
<feature type="transmembrane region" description="Helical" evidence="2">
    <location>
        <begin position="311"/>
        <end position="334"/>
    </location>
</feature>
<evidence type="ECO:0008006" key="5">
    <source>
        <dbReference type="Google" id="ProtNLM"/>
    </source>
</evidence>
<reference evidence="3 4" key="1">
    <citation type="submission" date="2019-02" db="EMBL/GenBank/DDBJ databases">
        <title>Deep-cultivation of Planctomycetes and their phenomic and genomic characterization uncovers novel biology.</title>
        <authorList>
            <person name="Wiegand S."/>
            <person name="Jogler M."/>
            <person name="Boedeker C."/>
            <person name="Pinto D."/>
            <person name="Vollmers J."/>
            <person name="Rivas-Marin E."/>
            <person name="Kohn T."/>
            <person name="Peeters S.H."/>
            <person name="Heuer A."/>
            <person name="Rast P."/>
            <person name="Oberbeckmann S."/>
            <person name="Bunk B."/>
            <person name="Jeske O."/>
            <person name="Meyerdierks A."/>
            <person name="Storesund J.E."/>
            <person name="Kallscheuer N."/>
            <person name="Luecker S."/>
            <person name="Lage O.M."/>
            <person name="Pohl T."/>
            <person name="Merkel B.J."/>
            <person name="Hornburger P."/>
            <person name="Mueller R.-W."/>
            <person name="Bruemmer F."/>
            <person name="Labrenz M."/>
            <person name="Spormann A.M."/>
            <person name="Op Den Camp H."/>
            <person name="Overmann J."/>
            <person name="Amann R."/>
            <person name="Jetten M.S.M."/>
            <person name="Mascher T."/>
            <person name="Medema M.H."/>
            <person name="Devos D.P."/>
            <person name="Kaster A.-K."/>
            <person name="Ovreas L."/>
            <person name="Rohde M."/>
            <person name="Galperin M.Y."/>
            <person name="Jogler C."/>
        </authorList>
    </citation>
    <scope>NUCLEOTIDE SEQUENCE [LARGE SCALE GENOMIC DNA]</scope>
    <source>
        <strain evidence="3 4">Pla52n</strain>
    </source>
</reference>
<evidence type="ECO:0000313" key="3">
    <source>
        <dbReference type="EMBL" id="TWU02755.1"/>
    </source>
</evidence>
<comment type="caution">
    <text evidence="3">The sequence shown here is derived from an EMBL/GenBank/DDBJ whole genome shotgun (WGS) entry which is preliminary data.</text>
</comment>
<evidence type="ECO:0000256" key="2">
    <source>
        <dbReference type="SAM" id="Phobius"/>
    </source>
</evidence>
<accession>A0A5C6ARZ5</accession>
<gene>
    <name evidence="3" type="ORF">Pla52n_38140</name>
</gene>
<keyword evidence="2" id="KW-1133">Transmembrane helix</keyword>
<feature type="transmembrane region" description="Helical" evidence="2">
    <location>
        <begin position="268"/>
        <end position="291"/>
    </location>
</feature>
<feature type="transmembrane region" description="Helical" evidence="2">
    <location>
        <begin position="126"/>
        <end position="151"/>
    </location>
</feature>
<keyword evidence="2" id="KW-0472">Membrane</keyword>
<feature type="region of interest" description="Disordered" evidence="1">
    <location>
        <begin position="1"/>
        <end position="21"/>
    </location>
</feature>
<feature type="compositionally biased region" description="Low complexity" evidence="1">
    <location>
        <begin position="8"/>
        <end position="17"/>
    </location>
</feature>
<sequence length="402" mass="45779">MSEVIPGSNPNNIPSPSDSTDWNRELTSTLDAIRSGTDKSRGWTFDMDDAPELNSDPLATAPVLREALVFFQSELHPVWKETDSKALKSQSRHKIVANLAIWSGVAAVAMAILQLVLAHVLPTVTILTTILEFVSIVLAAITVMMGITLHFHHNWLSARQSAERLRSLKFQSLAWHELWCDLDAWKTRVREQINKLRHLSNEQAERWATESDSAAPDEAMDPGCPIPPTELRAIADYYRIKRLEFQKNYFDLQSNRANRYSWAHHWKLSLVIFFASVIIVLMHGVISLALSQGHAEETATTDVDHHSFWHIVEFCLIGLAALLPVIGFGVRAWMSAFEFPRSRNLFRAKSLALDTPIAVLKDSPYDETDSLRVLQSLSHSEYFLITEHREWCRLQIETEWFL</sequence>
<name>A0A5C6ARZ5_9BACT</name>
<dbReference type="RefSeq" id="WP_146521025.1">
    <property type="nucleotide sequence ID" value="NZ_CP151726.1"/>
</dbReference>
<dbReference type="EMBL" id="SJPN01000004">
    <property type="protein sequence ID" value="TWU02755.1"/>
    <property type="molecule type" value="Genomic_DNA"/>
</dbReference>
<dbReference type="AlphaFoldDB" id="A0A5C6ARZ5"/>
<keyword evidence="2" id="KW-0812">Transmembrane</keyword>
<evidence type="ECO:0000313" key="4">
    <source>
        <dbReference type="Proteomes" id="UP000320176"/>
    </source>
</evidence>
<evidence type="ECO:0000256" key="1">
    <source>
        <dbReference type="SAM" id="MobiDB-lite"/>
    </source>
</evidence>
<feature type="transmembrane region" description="Helical" evidence="2">
    <location>
        <begin position="95"/>
        <end position="120"/>
    </location>
</feature>
<dbReference type="Proteomes" id="UP000320176">
    <property type="component" value="Unassembled WGS sequence"/>
</dbReference>
<protein>
    <recommendedName>
        <fullName evidence="5">SMODS and SLOG-associating 2TM effector domain-containing protein</fullName>
    </recommendedName>
</protein>
<proteinExistence type="predicted"/>
<organism evidence="3 4">
    <name type="scientific">Stieleria varia</name>
    <dbReference type="NCBI Taxonomy" id="2528005"/>
    <lineage>
        <taxon>Bacteria</taxon>
        <taxon>Pseudomonadati</taxon>
        <taxon>Planctomycetota</taxon>
        <taxon>Planctomycetia</taxon>
        <taxon>Pirellulales</taxon>
        <taxon>Pirellulaceae</taxon>
        <taxon>Stieleria</taxon>
    </lineage>
</organism>